<evidence type="ECO:0000313" key="2">
    <source>
        <dbReference type="Proteomes" id="UP000192746"/>
    </source>
</evidence>
<dbReference type="EMBL" id="ARYN01000020">
    <property type="protein sequence ID" value="ORL44011.1"/>
    <property type="molecule type" value="Genomic_DNA"/>
</dbReference>
<dbReference type="Proteomes" id="UP000192746">
    <property type="component" value="Unassembled WGS sequence"/>
</dbReference>
<dbReference type="STRING" id="1185767.IIF7_18087"/>
<reference evidence="1 2" key="1">
    <citation type="submission" date="2013-04" db="EMBL/GenBank/DDBJ databases">
        <title>Zunongwangia sp. 22II14-10F7 Genome Sequencing.</title>
        <authorList>
            <person name="Lai Q."/>
            <person name="Shao Z."/>
        </authorList>
    </citation>
    <scope>NUCLEOTIDE SEQUENCE [LARGE SCALE GENOMIC DNA]</scope>
    <source>
        <strain evidence="1 2">22II14-10F7</strain>
    </source>
</reference>
<protein>
    <submittedName>
        <fullName evidence="1">Phage integrase</fullName>
    </submittedName>
</protein>
<gene>
    <name evidence="1" type="ORF">IIF7_18087</name>
</gene>
<evidence type="ECO:0000313" key="1">
    <source>
        <dbReference type="EMBL" id="ORL44011.1"/>
    </source>
</evidence>
<keyword evidence="2" id="KW-1185">Reference proteome</keyword>
<dbReference type="AlphaFoldDB" id="A0A1Y1SZ17"/>
<name>A0A1Y1SZ17_9FLAO</name>
<comment type="caution">
    <text evidence="1">The sequence shown here is derived from an EMBL/GenBank/DDBJ whole genome shotgun (WGS) entry which is preliminary data.</text>
</comment>
<proteinExistence type="predicted"/>
<accession>A0A1Y1SZ17</accession>
<organism evidence="1 2">
    <name type="scientific">Zunongwangia atlantica 22II14-10F7</name>
    <dbReference type="NCBI Taxonomy" id="1185767"/>
    <lineage>
        <taxon>Bacteria</taxon>
        <taxon>Pseudomonadati</taxon>
        <taxon>Bacteroidota</taxon>
        <taxon>Flavobacteriia</taxon>
        <taxon>Flavobacteriales</taxon>
        <taxon>Flavobacteriaceae</taxon>
        <taxon>Zunongwangia</taxon>
    </lineage>
</organism>
<sequence>MTNIWNTLNYQANFIHRDADDALDEVINF</sequence>